<dbReference type="UniPathway" id="UPA00559"/>
<evidence type="ECO:0000259" key="7">
    <source>
        <dbReference type="Pfam" id="PF00590"/>
    </source>
</evidence>
<dbReference type="NCBIfam" id="TIGR00522">
    <property type="entry name" value="dph5"/>
    <property type="match status" value="1"/>
</dbReference>
<dbReference type="Gene3D" id="3.40.1010.10">
    <property type="entry name" value="Cobalt-precorrin-4 Transmethylase, Domain 1"/>
    <property type="match status" value="1"/>
</dbReference>
<comment type="pathway">
    <text evidence="1">Protein modification; peptidyl-diphthamide biosynthesis.</text>
</comment>
<accession>A0A7K4BZ67</accession>
<feature type="binding site" evidence="6">
    <location>
        <position position="9"/>
    </location>
    <ligand>
        <name>S-adenosyl-L-methionine</name>
        <dbReference type="ChEBI" id="CHEBI:59789"/>
    </ligand>
</feature>
<dbReference type="PIRSF" id="PIRSF036432">
    <property type="entry name" value="Diphthine_synth"/>
    <property type="match status" value="1"/>
</dbReference>
<evidence type="ECO:0000313" key="8">
    <source>
        <dbReference type="EMBL" id="NMA44517.1"/>
    </source>
</evidence>
<dbReference type="GO" id="GO:0032259">
    <property type="term" value="P:methylation"/>
    <property type="evidence" value="ECO:0007669"/>
    <property type="project" value="UniProtKB-KW"/>
</dbReference>
<feature type="binding site" evidence="6">
    <location>
        <position position="87"/>
    </location>
    <ligand>
        <name>S-adenosyl-L-methionine</name>
        <dbReference type="ChEBI" id="CHEBI:59789"/>
    </ligand>
</feature>
<dbReference type="InterPro" id="IPR035996">
    <property type="entry name" value="4pyrrol_Methylase_sf"/>
</dbReference>
<evidence type="ECO:0000256" key="5">
    <source>
        <dbReference type="ARBA" id="ARBA00022691"/>
    </source>
</evidence>
<dbReference type="InterPro" id="IPR004551">
    <property type="entry name" value="Dphthn_synthase"/>
</dbReference>
<organism evidence="8 9">
    <name type="scientific">Candidatus Iainarchaeum sp</name>
    <dbReference type="NCBI Taxonomy" id="3101447"/>
    <lineage>
        <taxon>Archaea</taxon>
        <taxon>Candidatus Iainarchaeota</taxon>
        <taxon>Candidatus Iainarchaeia</taxon>
        <taxon>Candidatus Iainarchaeales</taxon>
        <taxon>Candidatus Iainarchaeaceae</taxon>
        <taxon>Candidatus Iainarchaeum</taxon>
    </lineage>
</organism>
<dbReference type="EC" id="2.1.1.98" evidence="8"/>
<dbReference type="GO" id="GO:0004164">
    <property type="term" value="F:diphthine synthase activity"/>
    <property type="evidence" value="ECO:0007669"/>
    <property type="project" value="UniProtKB-EC"/>
</dbReference>
<dbReference type="GO" id="GO:0017183">
    <property type="term" value="P:protein histidyl modification to diphthamide"/>
    <property type="evidence" value="ECO:0007669"/>
    <property type="project" value="UniProtKB-UniPathway"/>
</dbReference>
<dbReference type="InterPro" id="IPR014776">
    <property type="entry name" value="4pyrrole_Mease_sub2"/>
</dbReference>
<dbReference type="InterPro" id="IPR000878">
    <property type="entry name" value="4pyrrol_Mease"/>
</dbReference>
<feature type="binding site" evidence="6">
    <location>
        <position position="163"/>
    </location>
    <ligand>
        <name>S-adenosyl-L-methionine</name>
        <dbReference type="ChEBI" id="CHEBI:59789"/>
    </ligand>
</feature>
<dbReference type="Gene3D" id="3.30.950.10">
    <property type="entry name" value="Methyltransferase, Cobalt-precorrin-4 Transmethylase, Domain 2"/>
    <property type="match status" value="1"/>
</dbReference>
<dbReference type="AlphaFoldDB" id="A0A7K4BZ67"/>
<feature type="binding site" evidence="6">
    <location>
        <begin position="112"/>
        <end position="113"/>
    </location>
    <ligand>
        <name>S-adenosyl-L-methionine</name>
        <dbReference type="ChEBI" id="CHEBI:59789"/>
    </ligand>
</feature>
<reference evidence="8 9" key="1">
    <citation type="journal article" date="2020" name="Biotechnol. Biofuels">
        <title>New insights from the biogas microbiome by comprehensive genome-resolved metagenomics of nearly 1600 species originating from multiple anaerobic digesters.</title>
        <authorList>
            <person name="Campanaro S."/>
            <person name="Treu L."/>
            <person name="Rodriguez-R L.M."/>
            <person name="Kovalovszki A."/>
            <person name="Ziels R.M."/>
            <person name="Maus I."/>
            <person name="Zhu X."/>
            <person name="Kougias P.G."/>
            <person name="Basile A."/>
            <person name="Luo G."/>
            <person name="Schluter A."/>
            <person name="Konstantinidis K.T."/>
            <person name="Angelidaki I."/>
        </authorList>
    </citation>
    <scope>NUCLEOTIDE SEQUENCE [LARGE SCALE GENOMIC DNA]</scope>
    <source>
        <strain evidence="8">AS22ysBPME_79</strain>
    </source>
</reference>
<evidence type="ECO:0000256" key="3">
    <source>
        <dbReference type="ARBA" id="ARBA00022603"/>
    </source>
</evidence>
<evidence type="ECO:0000256" key="2">
    <source>
        <dbReference type="ARBA" id="ARBA00006729"/>
    </source>
</evidence>
<keyword evidence="5 6" id="KW-0949">S-adenosyl-L-methionine</keyword>
<dbReference type="EMBL" id="JAAZKV010000012">
    <property type="protein sequence ID" value="NMA44517.1"/>
    <property type="molecule type" value="Genomic_DNA"/>
</dbReference>
<protein>
    <submittedName>
        <fullName evidence="8">Diphthine synthase</fullName>
        <ecNumber evidence="8">2.1.1.98</ecNumber>
    </submittedName>
</protein>
<name>A0A7K4BZ67_9ARCH</name>
<comment type="caution">
    <text evidence="8">The sequence shown here is derived from an EMBL/GenBank/DDBJ whole genome shotgun (WGS) entry which is preliminary data.</text>
</comment>
<dbReference type="PANTHER" id="PTHR10882:SF0">
    <property type="entry name" value="DIPHTHINE METHYL ESTER SYNTHASE"/>
    <property type="match status" value="1"/>
</dbReference>
<sequence>MLYLIGIGLNSKQISLEAIEAIKSSDSVFLEGYTSEYSQGTINEIEELVGKKVILLGRKGVEEKFDSVLLSAKSNNIALLIIGNALTATTHIQLLIDSKENDVKYKVIPGISITNTIAETGLDEYKFGRTVTICYHQENFEPETFFDQILENQKIGLHTLCLLDIKKDENPKRLMNCKEAIEILEKISNKRNQKNNFEYLGLFAMSSLKQKIIFGKEKIISFKEIYDLFPQSLIILGKTNAKEKEFLEKMY</sequence>
<comment type="similarity">
    <text evidence="2">Belongs to the diphthine synthase family.</text>
</comment>
<evidence type="ECO:0000256" key="4">
    <source>
        <dbReference type="ARBA" id="ARBA00022679"/>
    </source>
</evidence>
<evidence type="ECO:0000256" key="6">
    <source>
        <dbReference type="PIRSR" id="PIRSR036432-1"/>
    </source>
</evidence>
<dbReference type="InterPro" id="IPR014777">
    <property type="entry name" value="4pyrrole_Mease_sub1"/>
</dbReference>
<dbReference type="CDD" id="cd11647">
    <property type="entry name" value="DHP5_DphB"/>
    <property type="match status" value="1"/>
</dbReference>
<evidence type="ECO:0000313" key="9">
    <source>
        <dbReference type="Proteomes" id="UP000526302"/>
    </source>
</evidence>
<keyword evidence="3 8" id="KW-0489">Methyltransferase</keyword>
<keyword evidence="4 8" id="KW-0808">Transferase</keyword>
<gene>
    <name evidence="8" type="primary">dph5</name>
    <name evidence="8" type="ORF">GX950_01745</name>
</gene>
<proteinExistence type="inferred from homology"/>
<feature type="domain" description="Tetrapyrrole methylase" evidence="7">
    <location>
        <begin position="1"/>
        <end position="184"/>
    </location>
</feature>
<evidence type="ECO:0000256" key="1">
    <source>
        <dbReference type="ARBA" id="ARBA00005156"/>
    </source>
</evidence>
<dbReference type="PANTHER" id="PTHR10882">
    <property type="entry name" value="DIPHTHINE SYNTHASE"/>
    <property type="match status" value="1"/>
</dbReference>
<dbReference type="SUPFAM" id="SSF53790">
    <property type="entry name" value="Tetrapyrrole methylase"/>
    <property type="match status" value="1"/>
</dbReference>
<dbReference type="Proteomes" id="UP000526302">
    <property type="component" value="Unassembled WGS sequence"/>
</dbReference>
<dbReference type="Pfam" id="PF00590">
    <property type="entry name" value="TP_methylase"/>
    <property type="match status" value="1"/>
</dbReference>